<dbReference type="EMBL" id="CP019288">
    <property type="protein sequence ID" value="QHI36722.1"/>
    <property type="molecule type" value="Genomic_DNA"/>
</dbReference>
<name>A0A7L4ZJB5_9FLAO</name>
<dbReference type="RefSeq" id="WP_160129401.1">
    <property type="nucleotide sequence ID" value="NZ_CP019288.1"/>
</dbReference>
<evidence type="ECO:0000313" key="3">
    <source>
        <dbReference type="Proteomes" id="UP000464657"/>
    </source>
</evidence>
<evidence type="ECO:0000256" key="1">
    <source>
        <dbReference type="SAM" id="Phobius"/>
    </source>
</evidence>
<keyword evidence="3" id="KW-1185">Reference proteome</keyword>
<reference evidence="2 3" key="1">
    <citation type="journal article" date="2013" name="Int. J. Syst. Evol. Microbiol.">
        <title>Kordia antarctica sp. nov., isolated from Antarctic seawater.</title>
        <authorList>
            <person name="Baek K."/>
            <person name="Choi A."/>
            <person name="Kang I."/>
            <person name="Lee K."/>
            <person name="Cho J.C."/>
        </authorList>
    </citation>
    <scope>NUCLEOTIDE SEQUENCE [LARGE SCALE GENOMIC DNA]</scope>
    <source>
        <strain evidence="2 3">IMCC3317</strain>
    </source>
</reference>
<feature type="transmembrane region" description="Helical" evidence="1">
    <location>
        <begin position="71"/>
        <end position="94"/>
    </location>
</feature>
<organism evidence="2 3">
    <name type="scientific">Kordia antarctica</name>
    <dbReference type="NCBI Taxonomy" id="1218801"/>
    <lineage>
        <taxon>Bacteria</taxon>
        <taxon>Pseudomonadati</taxon>
        <taxon>Bacteroidota</taxon>
        <taxon>Flavobacteriia</taxon>
        <taxon>Flavobacteriales</taxon>
        <taxon>Flavobacteriaceae</taxon>
        <taxon>Kordia</taxon>
    </lineage>
</organism>
<accession>A0A7L4ZJB5</accession>
<feature type="transmembrane region" description="Helical" evidence="1">
    <location>
        <begin position="32"/>
        <end position="51"/>
    </location>
</feature>
<keyword evidence="1" id="KW-0472">Membrane</keyword>
<keyword evidence="1" id="KW-1133">Transmembrane helix</keyword>
<dbReference type="KEGG" id="kan:IMCC3317_20920"/>
<dbReference type="Proteomes" id="UP000464657">
    <property type="component" value="Chromosome"/>
</dbReference>
<dbReference type="OrthoDB" id="1445841at2"/>
<keyword evidence="1" id="KW-0812">Transmembrane</keyword>
<dbReference type="AlphaFoldDB" id="A0A7L4ZJB5"/>
<gene>
    <name evidence="2" type="ORF">IMCC3317_20920</name>
</gene>
<feature type="transmembrane region" description="Helical" evidence="1">
    <location>
        <begin position="133"/>
        <end position="152"/>
    </location>
</feature>
<evidence type="ECO:0000313" key="2">
    <source>
        <dbReference type="EMBL" id="QHI36722.1"/>
    </source>
</evidence>
<feature type="transmembrane region" description="Helical" evidence="1">
    <location>
        <begin position="106"/>
        <end position="127"/>
    </location>
</feature>
<proteinExistence type="predicted"/>
<sequence length="187" mass="21657">MKQNTSELTRTKLKLQQQEENKSSQKVFNYEFLGNILIILSGVLPFIHVIVPDEPLVDKFFGYTSIHRFLYSVGTHGSLLLLASGVFIIIAILGKKEDNAITLKHLRLSLYSPCLSALFFISWVFIPDINYNLLAYVFFGIFVIIIGAYILFRVKEYLQYLRQVHDYKEMILNESLEFISHKLDNKS</sequence>
<protein>
    <submittedName>
        <fullName evidence="2">Uncharacterized protein</fullName>
    </submittedName>
</protein>